<dbReference type="FunFam" id="2.130.10.10:FF:000596">
    <property type="entry name" value="Eukaryotic translation initiation factor 2A"/>
    <property type="match status" value="1"/>
</dbReference>
<evidence type="ECO:0000256" key="7">
    <source>
        <dbReference type="ARBA" id="ARBA00022917"/>
    </source>
</evidence>
<dbReference type="GO" id="GO:0043022">
    <property type="term" value="F:ribosome binding"/>
    <property type="evidence" value="ECO:0007669"/>
    <property type="project" value="UniProtKB-UniRule"/>
</dbReference>
<evidence type="ECO:0000313" key="12">
    <source>
        <dbReference type="Proteomes" id="UP001172159"/>
    </source>
</evidence>
<dbReference type="AlphaFoldDB" id="A0AA40DYQ9"/>
<keyword evidence="6 8" id="KW-0810">Translation regulation</keyword>
<protein>
    <recommendedName>
        <fullName evidence="2 8">Eukaryotic translation initiation factor 2A</fullName>
        <shortName evidence="8">eIF-2A</shortName>
    </recommendedName>
</protein>
<evidence type="ECO:0000256" key="5">
    <source>
        <dbReference type="ARBA" id="ARBA00022737"/>
    </source>
</evidence>
<dbReference type="GO" id="GO:0003743">
    <property type="term" value="F:translation initiation factor activity"/>
    <property type="evidence" value="ECO:0007669"/>
    <property type="project" value="UniProtKB-UniRule"/>
</dbReference>
<keyword evidence="4" id="KW-0853">WD repeat</keyword>
<feature type="compositionally biased region" description="Low complexity" evidence="9">
    <location>
        <begin position="611"/>
        <end position="623"/>
    </location>
</feature>
<dbReference type="SUPFAM" id="SSF82171">
    <property type="entry name" value="DPP6 N-terminal domain-like"/>
    <property type="match status" value="1"/>
</dbReference>
<evidence type="ECO:0000256" key="6">
    <source>
        <dbReference type="ARBA" id="ARBA00022845"/>
    </source>
</evidence>
<dbReference type="EMBL" id="JAUKTV010000012">
    <property type="protein sequence ID" value="KAK0721414.1"/>
    <property type="molecule type" value="Genomic_DNA"/>
</dbReference>
<evidence type="ECO:0000256" key="4">
    <source>
        <dbReference type="ARBA" id="ARBA00022574"/>
    </source>
</evidence>
<organism evidence="11 12">
    <name type="scientific">Apiosordaria backusii</name>
    <dbReference type="NCBI Taxonomy" id="314023"/>
    <lineage>
        <taxon>Eukaryota</taxon>
        <taxon>Fungi</taxon>
        <taxon>Dikarya</taxon>
        <taxon>Ascomycota</taxon>
        <taxon>Pezizomycotina</taxon>
        <taxon>Sordariomycetes</taxon>
        <taxon>Sordariomycetidae</taxon>
        <taxon>Sordariales</taxon>
        <taxon>Lasiosphaeriaceae</taxon>
        <taxon>Apiosordaria</taxon>
    </lineage>
</organism>
<dbReference type="Pfam" id="PF08662">
    <property type="entry name" value="eIF2A"/>
    <property type="match status" value="1"/>
</dbReference>
<feature type="compositionally biased region" description="Basic residues" evidence="9">
    <location>
        <begin position="524"/>
        <end position="533"/>
    </location>
</feature>
<name>A0AA40DYQ9_9PEZI</name>
<accession>A0AA40DYQ9</accession>
<dbReference type="InterPro" id="IPR013979">
    <property type="entry name" value="TIF_beta_prop-like"/>
</dbReference>
<dbReference type="PIRSF" id="PIRSF017222">
    <property type="entry name" value="eIF2A"/>
    <property type="match status" value="1"/>
</dbReference>
<keyword evidence="3 8" id="KW-0396">Initiation factor</keyword>
<evidence type="ECO:0000256" key="2">
    <source>
        <dbReference type="ARBA" id="ARBA00013819"/>
    </source>
</evidence>
<keyword evidence="12" id="KW-1185">Reference proteome</keyword>
<feature type="compositionally biased region" description="Low complexity" evidence="9">
    <location>
        <begin position="586"/>
        <end position="595"/>
    </location>
</feature>
<feature type="domain" description="Translation initiation factor beta propellor-like" evidence="10">
    <location>
        <begin position="216"/>
        <end position="410"/>
    </location>
</feature>
<evidence type="ECO:0000256" key="3">
    <source>
        <dbReference type="ARBA" id="ARBA00022540"/>
    </source>
</evidence>
<dbReference type="PANTHER" id="PTHR13227">
    <property type="entry name" value="EUKARYOTIC TRANSLATION INITIATION FACTOR 2A"/>
    <property type="match status" value="1"/>
</dbReference>
<dbReference type="InterPro" id="IPR015943">
    <property type="entry name" value="WD40/YVTN_repeat-like_dom_sf"/>
</dbReference>
<comment type="function">
    <text evidence="8">Functions in the early steps of protein synthesis of a small number of specific mRNAs. Acts by directing the binding of methionyl-tRNAi to 40S ribosomal subunits. In contrast to the eIF-2 complex, it binds methionyl-tRNAi to 40S subunits in a codon-dependent manner, whereas the eIF-2 complex binds methionyl-tRNAi to 40S subunits in a GTP-dependent manner.</text>
</comment>
<dbReference type="InterPro" id="IPR011387">
    <property type="entry name" value="TIF2A"/>
</dbReference>
<sequence>MASPLQFAYRTQTAIGVFDAAPVYEALPGFVKPQGNLRCCVYSPCGRYFAYATNDGISVVDASVGHVLTSLPLPMVYEISFSPGGTYMSTWERPAKDENGDATKNVKVWRTIEDVPEGQEKQPLGKFVYKNMSGWSLQYTADEKFCARLVTNEVQFYNSNDLSAPWNRLRVEGVTDFAIAPGKSQNVAVFVPERKGQPAAVKVYNVPQFNSPISQKTFFKGDKVQLKWNALGTNLIVLAQTEVDKSNKSYYGETNMYLLSANGSFDARITLDKEGPIHDVSWSPNSKEFGVIYGYMPAKTTIFNHRAVPTHSFPLGPRNTIIFSPTGRFALVAGFGNLAGQIDVYDLEKDNRKVCTIESGNPSVCQWSPDSRYIMTATTSPRLRVDNGVKLWHVGGGIMYNEDFNELYNVIWRPAAADALPGGDPLHPVPTPHPSALKYLGTVKTPSKPVGAYRPPGARGSSTPLHFKREDEGGAAHTVSNGVPQIGPNGFGRPRHQIPGAEFAKPAGVPGAIPVDSEVSKAASKNKKKRNKKAKEGEGNAAGSPGTEGGLAPPPREYGSGSGGEGRSPERRNQGQGHNSQHRSQSRNNFNGRNRSNTHRARSQSRPGHFGQSAPQQQQPQGGAPLGGGDGALTPAQSANAKKIRSLQKKIRAIEDLEMRHAGGEKLEDTQVKKIATKPSVMKELEALEREQ</sequence>
<keyword evidence="5" id="KW-0677">Repeat</keyword>
<evidence type="ECO:0000256" key="9">
    <source>
        <dbReference type="SAM" id="MobiDB-lite"/>
    </source>
</evidence>
<dbReference type="GO" id="GO:0000049">
    <property type="term" value="F:tRNA binding"/>
    <property type="evidence" value="ECO:0007669"/>
    <property type="project" value="UniProtKB-UniRule"/>
</dbReference>
<reference evidence="11" key="1">
    <citation type="submission" date="2023-06" db="EMBL/GenBank/DDBJ databases">
        <title>Genome-scale phylogeny and comparative genomics of the fungal order Sordariales.</title>
        <authorList>
            <consortium name="Lawrence Berkeley National Laboratory"/>
            <person name="Hensen N."/>
            <person name="Bonometti L."/>
            <person name="Westerberg I."/>
            <person name="Brannstrom I.O."/>
            <person name="Guillou S."/>
            <person name="Cros-Aarteil S."/>
            <person name="Calhoun S."/>
            <person name="Haridas S."/>
            <person name="Kuo A."/>
            <person name="Mondo S."/>
            <person name="Pangilinan J."/>
            <person name="Riley R."/>
            <person name="Labutti K."/>
            <person name="Andreopoulos B."/>
            <person name="Lipzen A."/>
            <person name="Chen C."/>
            <person name="Yanf M."/>
            <person name="Daum C."/>
            <person name="Ng V."/>
            <person name="Clum A."/>
            <person name="Steindorff A."/>
            <person name="Ohm R."/>
            <person name="Martin F."/>
            <person name="Silar P."/>
            <person name="Natvig D."/>
            <person name="Lalanne C."/>
            <person name="Gautier V."/>
            <person name="Ament-Velasquez S.L."/>
            <person name="Kruys A."/>
            <person name="Hutchinson M.I."/>
            <person name="Powell A.J."/>
            <person name="Barry K."/>
            <person name="Miller A.N."/>
            <person name="Grigoriev I.V."/>
            <person name="Debuchy R."/>
            <person name="Gladieux P."/>
            <person name="Thoren M.H."/>
            <person name="Johannesson H."/>
        </authorList>
    </citation>
    <scope>NUCLEOTIDE SEQUENCE</scope>
    <source>
        <strain evidence="11">CBS 540.89</strain>
    </source>
</reference>
<evidence type="ECO:0000313" key="11">
    <source>
        <dbReference type="EMBL" id="KAK0721414.1"/>
    </source>
</evidence>
<proteinExistence type="inferred from homology"/>
<dbReference type="GO" id="GO:0003729">
    <property type="term" value="F:mRNA binding"/>
    <property type="evidence" value="ECO:0007669"/>
    <property type="project" value="TreeGrafter"/>
</dbReference>
<dbReference type="Proteomes" id="UP001172159">
    <property type="component" value="Unassembled WGS sequence"/>
</dbReference>
<dbReference type="PANTHER" id="PTHR13227:SF0">
    <property type="entry name" value="EUKARYOTIC TRANSLATION INITIATION FACTOR 2A"/>
    <property type="match status" value="1"/>
</dbReference>
<evidence type="ECO:0000256" key="1">
    <source>
        <dbReference type="ARBA" id="ARBA00009573"/>
    </source>
</evidence>
<dbReference type="Gene3D" id="2.130.10.10">
    <property type="entry name" value="YVTN repeat-like/Quinoprotein amine dehydrogenase"/>
    <property type="match status" value="2"/>
</dbReference>
<evidence type="ECO:0000256" key="8">
    <source>
        <dbReference type="PIRNR" id="PIRNR017222"/>
    </source>
</evidence>
<feature type="region of interest" description="Disordered" evidence="9">
    <location>
        <begin position="447"/>
        <end position="645"/>
    </location>
</feature>
<evidence type="ECO:0000259" key="10">
    <source>
        <dbReference type="Pfam" id="PF08662"/>
    </source>
</evidence>
<dbReference type="GO" id="GO:0006417">
    <property type="term" value="P:regulation of translation"/>
    <property type="evidence" value="ECO:0007669"/>
    <property type="project" value="UniProtKB-KW"/>
</dbReference>
<comment type="similarity">
    <text evidence="1 8">Belongs to the WD repeat EIF2A family.</text>
</comment>
<gene>
    <name evidence="11" type="ORF">B0T21DRAFT_52076</name>
</gene>
<keyword evidence="7 8" id="KW-0648">Protein biosynthesis</keyword>
<comment type="caution">
    <text evidence="11">The sequence shown here is derived from an EMBL/GenBank/DDBJ whole genome shotgun (WGS) entry which is preliminary data.</text>
</comment>
<dbReference type="GO" id="GO:0022627">
    <property type="term" value="C:cytosolic small ribosomal subunit"/>
    <property type="evidence" value="ECO:0007669"/>
    <property type="project" value="TreeGrafter"/>
</dbReference>